<dbReference type="PROSITE" id="PS00605">
    <property type="entry name" value="ATPASE_C"/>
    <property type="match status" value="1"/>
</dbReference>
<evidence type="ECO:0000256" key="12">
    <source>
        <dbReference type="ARBA" id="ARBA00029852"/>
    </source>
</evidence>
<dbReference type="GO" id="GO:0008289">
    <property type="term" value="F:lipid binding"/>
    <property type="evidence" value="ECO:0007669"/>
    <property type="project" value="UniProtKB-KW"/>
</dbReference>
<keyword evidence="5 14" id="KW-0812">Transmembrane</keyword>
<feature type="transmembrane region" description="Helical" evidence="14">
    <location>
        <begin position="85"/>
        <end position="111"/>
    </location>
</feature>
<gene>
    <name evidence="16" type="ORF">CUNI_LOCUS17840</name>
</gene>
<reference evidence="16" key="1">
    <citation type="submission" date="2021-04" db="EMBL/GenBank/DDBJ databases">
        <authorList>
            <consortium name="Molecular Ecology Group"/>
        </authorList>
    </citation>
    <scope>NUCLEOTIDE SEQUENCE</scope>
</reference>
<dbReference type="AlphaFoldDB" id="A0A8S3ZWA2"/>
<dbReference type="PANTHER" id="PTHR10031:SF0">
    <property type="entry name" value="ATPASE PROTEIN 9"/>
    <property type="match status" value="1"/>
</dbReference>
<keyword evidence="8 14" id="KW-0406">Ion transport</keyword>
<keyword evidence="11 14" id="KW-0472">Membrane</keyword>
<dbReference type="GO" id="GO:0015986">
    <property type="term" value="P:proton motive force-driven ATP synthesis"/>
    <property type="evidence" value="ECO:0007669"/>
    <property type="project" value="InterPro"/>
</dbReference>
<feature type="domain" description="V-ATPase proteolipid subunit C-like" evidence="15">
    <location>
        <begin position="86"/>
        <end position="148"/>
    </location>
</feature>
<evidence type="ECO:0000256" key="3">
    <source>
        <dbReference type="ARBA" id="ARBA00022448"/>
    </source>
</evidence>
<name>A0A8S3ZWA2_9EUPU</name>
<comment type="caution">
    <text evidence="16">The sequence shown here is derived from an EMBL/GenBank/DDBJ whole genome shotgun (WGS) entry which is preliminary data.</text>
</comment>
<evidence type="ECO:0000256" key="10">
    <source>
        <dbReference type="ARBA" id="ARBA00023128"/>
    </source>
</evidence>
<dbReference type="PRINTS" id="PR00124">
    <property type="entry name" value="ATPASEC"/>
</dbReference>
<evidence type="ECO:0000313" key="17">
    <source>
        <dbReference type="Proteomes" id="UP000678393"/>
    </source>
</evidence>
<dbReference type="HAMAP" id="MF_01396">
    <property type="entry name" value="ATP_synth_c_bact"/>
    <property type="match status" value="1"/>
</dbReference>
<dbReference type="GO" id="GO:0031966">
    <property type="term" value="C:mitochondrial membrane"/>
    <property type="evidence" value="ECO:0007669"/>
    <property type="project" value="UniProtKB-SubCell"/>
</dbReference>
<sequence length="152" mass="15961">MYACAKFVQPTSRCLSILSRVALRPIGSTVVMKQEHAPNASLSSYSGISALNLESRFSNTSSLLTQIRSFQTSAVQRDIDQAAKYIGAGAATVGVAGSGAGIGSVFGSLVIGYARNPSLKGQLFSFAILGFALSEAMGLFCLMMAFLLLFAF</sequence>
<dbReference type="GO" id="GO:0033177">
    <property type="term" value="C:proton-transporting two-sector ATPase complex, proton-transporting domain"/>
    <property type="evidence" value="ECO:0007669"/>
    <property type="project" value="InterPro"/>
</dbReference>
<dbReference type="GO" id="GO:0015078">
    <property type="term" value="F:proton transmembrane transporter activity"/>
    <property type="evidence" value="ECO:0007669"/>
    <property type="project" value="InterPro"/>
</dbReference>
<dbReference type="InterPro" id="IPR002379">
    <property type="entry name" value="ATPase_proteolipid_c-like_dom"/>
</dbReference>
<dbReference type="GO" id="GO:0045259">
    <property type="term" value="C:proton-transporting ATP synthase complex"/>
    <property type="evidence" value="ECO:0007669"/>
    <property type="project" value="UniProtKB-KW"/>
</dbReference>
<evidence type="ECO:0000256" key="6">
    <source>
        <dbReference type="ARBA" id="ARBA00022781"/>
    </source>
</evidence>
<evidence type="ECO:0000256" key="14">
    <source>
        <dbReference type="RuleBase" id="RU004221"/>
    </source>
</evidence>
<dbReference type="InterPro" id="IPR000454">
    <property type="entry name" value="ATP_synth_F0_csu"/>
</dbReference>
<dbReference type="Proteomes" id="UP000678393">
    <property type="component" value="Unassembled WGS sequence"/>
</dbReference>
<dbReference type="PANTHER" id="PTHR10031">
    <property type="entry name" value="ATP SYNTHASE LIPID-BINDING PROTEIN, MITOCHONDRIAL"/>
    <property type="match status" value="1"/>
</dbReference>
<evidence type="ECO:0000256" key="1">
    <source>
        <dbReference type="ARBA" id="ARBA00004225"/>
    </source>
</evidence>
<evidence type="ECO:0000256" key="9">
    <source>
        <dbReference type="ARBA" id="ARBA00023121"/>
    </source>
</evidence>
<dbReference type="InterPro" id="IPR020537">
    <property type="entry name" value="ATP_synth_F0_csu_DDCD_BS"/>
</dbReference>
<dbReference type="InterPro" id="IPR035921">
    <property type="entry name" value="F/V-ATP_Csub_sf"/>
</dbReference>
<protein>
    <recommendedName>
        <fullName evidence="13">ATPase protein 9</fullName>
    </recommendedName>
    <alternativeName>
        <fullName evidence="12">ATPase subunit c</fullName>
    </alternativeName>
</protein>
<dbReference type="EMBL" id="CAJHNH020005223">
    <property type="protein sequence ID" value="CAG5132282.1"/>
    <property type="molecule type" value="Genomic_DNA"/>
</dbReference>
<dbReference type="FunFam" id="1.20.20.10:FF:000003">
    <property type="entry name" value="Atp synthase f complex subunit mitochondrial"/>
    <property type="match status" value="1"/>
</dbReference>
<dbReference type="Gene3D" id="1.20.20.10">
    <property type="entry name" value="F1F0 ATP synthase subunit C"/>
    <property type="match status" value="1"/>
</dbReference>
<feature type="transmembrane region" description="Helical" evidence="14">
    <location>
        <begin position="123"/>
        <end position="150"/>
    </location>
</feature>
<dbReference type="Pfam" id="PF00137">
    <property type="entry name" value="ATP-synt_C"/>
    <property type="match status" value="1"/>
</dbReference>
<keyword evidence="10" id="KW-0496">Mitochondrion</keyword>
<evidence type="ECO:0000256" key="13">
    <source>
        <dbReference type="ARBA" id="ARBA00033111"/>
    </source>
</evidence>
<evidence type="ECO:0000256" key="7">
    <source>
        <dbReference type="ARBA" id="ARBA00022989"/>
    </source>
</evidence>
<evidence type="ECO:0000259" key="15">
    <source>
        <dbReference type="Pfam" id="PF00137"/>
    </source>
</evidence>
<dbReference type="OrthoDB" id="438052at2759"/>
<keyword evidence="7 14" id="KW-1133">Transmembrane helix</keyword>
<dbReference type="CDD" id="cd18182">
    <property type="entry name" value="ATP-synt_Fo_c_ATP5G3"/>
    <property type="match status" value="1"/>
</dbReference>
<keyword evidence="4" id="KW-0138">CF(0)</keyword>
<keyword evidence="3 14" id="KW-0813">Transport</keyword>
<comment type="subcellular location">
    <subcellularLocation>
        <location evidence="1">Mitochondrion membrane</location>
        <topology evidence="1">Multi-pass membrane protein</topology>
    </subcellularLocation>
</comment>
<evidence type="ECO:0000256" key="5">
    <source>
        <dbReference type="ARBA" id="ARBA00022692"/>
    </source>
</evidence>
<evidence type="ECO:0000256" key="4">
    <source>
        <dbReference type="ARBA" id="ARBA00022547"/>
    </source>
</evidence>
<dbReference type="SUPFAM" id="SSF81333">
    <property type="entry name" value="F1F0 ATP synthase subunit C"/>
    <property type="match status" value="1"/>
</dbReference>
<evidence type="ECO:0000256" key="8">
    <source>
        <dbReference type="ARBA" id="ARBA00023065"/>
    </source>
</evidence>
<keyword evidence="9 14" id="KW-0446">Lipid-binding</keyword>
<accession>A0A8S3ZWA2</accession>
<proteinExistence type="inferred from homology"/>
<dbReference type="InterPro" id="IPR038662">
    <property type="entry name" value="ATP_synth_F0_csu_sf"/>
</dbReference>
<evidence type="ECO:0000313" key="16">
    <source>
        <dbReference type="EMBL" id="CAG5132282.1"/>
    </source>
</evidence>
<organism evidence="16 17">
    <name type="scientific">Candidula unifasciata</name>
    <dbReference type="NCBI Taxonomy" id="100452"/>
    <lineage>
        <taxon>Eukaryota</taxon>
        <taxon>Metazoa</taxon>
        <taxon>Spiralia</taxon>
        <taxon>Lophotrochozoa</taxon>
        <taxon>Mollusca</taxon>
        <taxon>Gastropoda</taxon>
        <taxon>Heterobranchia</taxon>
        <taxon>Euthyneura</taxon>
        <taxon>Panpulmonata</taxon>
        <taxon>Eupulmonata</taxon>
        <taxon>Stylommatophora</taxon>
        <taxon>Helicina</taxon>
        <taxon>Helicoidea</taxon>
        <taxon>Geomitridae</taxon>
        <taxon>Candidula</taxon>
    </lineage>
</organism>
<comment type="similarity">
    <text evidence="2 14">Belongs to the ATPase C chain family.</text>
</comment>
<evidence type="ECO:0000256" key="11">
    <source>
        <dbReference type="ARBA" id="ARBA00023136"/>
    </source>
</evidence>
<keyword evidence="6 14" id="KW-0375">Hydrogen ion transport</keyword>
<keyword evidence="17" id="KW-1185">Reference proteome</keyword>
<evidence type="ECO:0000256" key="2">
    <source>
        <dbReference type="ARBA" id="ARBA00006704"/>
    </source>
</evidence>